<dbReference type="Proteomes" id="UP001055429">
    <property type="component" value="Chromosome"/>
</dbReference>
<reference evidence="5" key="1">
    <citation type="submission" date="2022-05" db="EMBL/GenBank/DDBJ databases">
        <title>Brevundimonas albigilva TT17 genome sequence.</title>
        <authorList>
            <person name="Lee K."/>
            <person name="Son H."/>
        </authorList>
    </citation>
    <scope>NUCLEOTIDE SEQUENCE</scope>
    <source>
        <strain evidence="5">TT17</strain>
    </source>
</reference>
<dbReference type="GO" id="GO:0016787">
    <property type="term" value="F:hydrolase activity"/>
    <property type="evidence" value="ECO:0007669"/>
    <property type="project" value="UniProtKB-KW"/>
</dbReference>
<name>A0ABY4SNT0_9CAUL</name>
<gene>
    <name evidence="5" type="ORF">M8231_10930</name>
</gene>
<proteinExistence type="inferred from homology"/>
<keyword evidence="2" id="KW-0680">Restriction system</keyword>
<dbReference type="EMBL" id="CP097649">
    <property type="protein sequence ID" value="URI14335.1"/>
    <property type="molecule type" value="Genomic_DNA"/>
</dbReference>
<keyword evidence="6" id="KW-1185">Reference proteome</keyword>
<dbReference type="Gene3D" id="3.90.220.20">
    <property type="entry name" value="DNA methylase specificity domains"/>
    <property type="match status" value="2"/>
</dbReference>
<evidence type="ECO:0000313" key="5">
    <source>
        <dbReference type="EMBL" id="URI14335.1"/>
    </source>
</evidence>
<keyword evidence="5" id="KW-0255">Endonuclease</keyword>
<evidence type="ECO:0000256" key="1">
    <source>
        <dbReference type="ARBA" id="ARBA00010923"/>
    </source>
</evidence>
<comment type="similarity">
    <text evidence="1">Belongs to the type-I restriction system S methylase family.</text>
</comment>
<dbReference type="InterPro" id="IPR051212">
    <property type="entry name" value="Type-I_RE_S_subunit"/>
</dbReference>
<dbReference type="PANTHER" id="PTHR43140">
    <property type="entry name" value="TYPE-1 RESTRICTION ENZYME ECOKI SPECIFICITY PROTEIN"/>
    <property type="match status" value="1"/>
</dbReference>
<evidence type="ECO:0000256" key="3">
    <source>
        <dbReference type="ARBA" id="ARBA00023125"/>
    </source>
</evidence>
<keyword evidence="3" id="KW-0238">DNA-binding</keyword>
<dbReference type="RefSeq" id="WP_250201463.1">
    <property type="nucleotide sequence ID" value="NZ_CP097649.1"/>
</dbReference>
<evidence type="ECO:0000259" key="4">
    <source>
        <dbReference type="Pfam" id="PF01420"/>
    </source>
</evidence>
<dbReference type="InterPro" id="IPR044946">
    <property type="entry name" value="Restrct_endonuc_typeI_TRD_sf"/>
</dbReference>
<keyword evidence="5" id="KW-0540">Nuclease</keyword>
<dbReference type="InterPro" id="IPR000055">
    <property type="entry name" value="Restrct_endonuc_typeI_TRD"/>
</dbReference>
<dbReference type="SUPFAM" id="SSF116734">
    <property type="entry name" value="DNA methylase specificity domain"/>
    <property type="match status" value="2"/>
</dbReference>
<sequence length="651" mass="70271">MTIPRGVDYADSGVDWLGALPAHWTVKPIKAVATLNDEVLSEATLPASEIEYVEISDVAAGRGILGSTSLLFETAPSRARRRVADGDIIVSTVRTYLRAIASVENPPDNMVVSTGFAVIRPRTMHPTFLAHALEMDGFINQVIARSVGVSYPAINASELVRLPVPVPPSHEQAAIAAFLGRETAKIDALVEAQQRLIDLLKEKRQAVISHAVTKGLDPAAPMKDSGLEWVGEVPAHWQVKALKRVTESCCDGPFGSGLKSEHYVDDGVRVVRLQNIKEQGFDPSDAAYIDVNYFETALFRHNVRQGDVLIAGLGDERNLVGRACVAPAGVEPAMVKADCFRFRLGPEANPEFVAFQLNAGAEYASGKMSTGSTRSRIALSSMMERLVVIPPLPEQQEIVRRLDSKVAAATALVKQAEAGIVLLLERRAALIAAAVTGKIDVRRRTDPAVAADATTARRLVGAAVLELVADTPASGRMTSAKRMYLAEAHAGVWELRGQPQRMAAGPFDGALMSEVEAELARVGHIETSQPGGPNSQVRYRLAGQRDALRAELEALLGDRRAAFDKMLADLGELESRGVEAVATLYAVWNDMLIDGKAPTDDAVIGGVLHDWHAEKRDKFTKADLHNYLGWMRRHAMTPTGRGPRTKAGALL</sequence>
<protein>
    <submittedName>
        <fullName evidence="5">Restriction endonuclease subunit S</fullName>
        <ecNumber evidence="5">3.1.21.-</ecNumber>
    </submittedName>
</protein>
<organism evidence="5 6">
    <name type="scientific">Brevundimonas albigilva</name>
    <dbReference type="NCBI Taxonomy" id="1312364"/>
    <lineage>
        <taxon>Bacteria</taxon>
        <taxon>Pseudomonadati</taxon>
        <taxon>Pseudomonadota</taxon>
        <taxon>Alphaproteobacteria</taxon>
        <taxon>Caulobacterales</taxon>
        <taxon>Caulobacteraceae</taxon>
        <taxon>Brevundimonas</taxon>
    </lineage>
</organism>
<dbReference type="PANTHER" id="PTHR43140:SF1">
    <property type="entry name" value="TYPE I RESTRICTION ENZYME ECOKI SPECIFICITY SUBUNIT"/>
    <property type="match status" value="1"/>
</dbReference>
<dbReference type="GO" id="GO:0004519">
    <property type="term" value="F:endonuclease activity"/>
    <property type="evidence" value="ECO:0007669"/>
    <property type="project" value="UniProtKB-KW"/>
</dbReference>
<dbReference type="Pfam" id="PF01420">
    <property type="entry name" value="Methylase_S"/>
    <property type="match status" value="1"/>
</dbReference>
<dbReference type="EC" id="3.1.21.-" evidence="5"/>
<evidence type="ECO:0000313" key="6">
    <source>
        <dbReference type="Proteomes" id="UP001055429"/>
    </source>
</evidence>
<evidence type="ECO:0000256" key="2">
    <source>
        <dbReference type="ARBA" id="ARBA00022747"/>
    </source>
</evidence>
<feature type="domain" description="Type I restriction modification DNA specificity" evidence="4">
    <location>
        <begin position="80"/>
        <end position="184"/>
    </location>
</feature>
<accession>A0ABY4SNT0</accession>
<keyword evidence="5" id="KW-0378">Hydrolase</keyword>